<feature type="non-terminal residue" evidence="1">
    <location>
        <position position="291"/>
    </location>
</feature>
<sequence>MSQRLEAQYPQYSASSSSKQNSMSYQDKTILIHKNIANRFEFYDGKRKWYRVKEDFCTLYNKYHFIKANNEETIMEAYKRINDESEAIAKKTNGRIDIRKSENYILITIKFFKETTLAPQKKRYEGEANQYDSKFPYGIYKVTIEGNSLKKSLQCTRYLRYNLHRIYTYYDLECAKENGLKVYLMNESPNTLIYEKKTYINGSNMFGKWGNILYNIKKEGEIARKNRQNYGAHPRIKPFLLASAQKIISEIIKPLEDQVKRIHKDSFIVARKVELKTGIEIGDLKFEKREI</sequence>
<comment type="caution">
    <text evidence="1">The sequence shown here is derived from an EMBL/GenBank/DDBJ whole genome shotgun (WGS) entry which is preliminary data.</text>
</comment>
<evidence type="ECO:0000313" key="1">
    <source>
        <dbReference type="EMBL" id="CAG8658837.1"/>
    </source>
</evidence>
<protein>
    <submittedName>
        <fullName evidence="1">7890_t:CDS:1</fullName>
    </submittedName>
</protein>
<proteinExistence type="predicted"/>
<accession>A0ACA9NJF4</accession>
<reference evidence="1" key="1">
    <citation type="submission" date="2021-06" db="EMBL/GenBank/DDBJ databases">
        <authorList>
            <person name="Kallberg Y."/>
            <person name="Tangrot J."/>
            <person name="Rosling A."/>
        </authorList>
    </citation>
    <scope>NUCLEOTIDE SEQUENCE</scope>
    <source>
        <strain evidence="1">AU212A</strain>
    </source>
</reference>
<keyword evidence="2" id="KW-1185">Reference proteome</keyword>
<evidence type="ECO:0000313" key="2">
    <source>
        <dbReference type="Proteomes" id="UP000789860"/>
    </source>
</evidence>
<gene>
    <name evidence="1" type="ORF">SCALOS_LOCUS8953</name>
</gene>
<dbReference type="Proteomes" id="UP000789860">
    <property type="component" value="Unassembled WGS sequence"/>
</dbReference>
<dbReference type="EMBL" id="CAJVPM010025667">
    <property type="protein sequence ID" value="CAG8658837.1"/>
    <property type="molecule type" value="Genomic_DNA"/>
</dbReference>
<name>A0ACA9NJF4_9GLOM</name>
<organism evidence="1 2">
    <name type="scientific">Scutellospora calospora</name>
    <dbReference type="NCBI Taxonomy" id="85575"/>
    <lineage>
        <taxon>Eukaryota</taxon>
        <taxon>Fungi</taxon>
        <taxon>Fungi incertae sedis</taxon>
        <taxon>Mucoromycota</taxon>
        <taxon>Glomeromycotina</taxon>
        <taxon>Glomeromycetes</taxon>
        <taxon>Diversisporales</taxon>
        <taxon>Gigasporaceae</taxon>
        <taxon>Scutellospora</taxon>
    </lineage>
</organism>